<protein>
    <submittedName>
        <fullName evidence="1">Uncharacterized protein</fullName>
    </submittedName>
</protein>
<dbReference type="Proteomes" id="UP000822184">
    <property type="component" value="Unassembled WGS sequence"/>
</dbReference>
<comment type="caution">
    <text evidence="1">The sequence shown here is derived from an EMBL/GenBank/DDBJ whole genome shotgun (WGS) entry which is preliminary data.</text>
</comment>
<evidence type="ECO:0000313" key="2">
    <source>
        <dbReference type="Proteomes" id="UP000822184"/>
    </source>
</evidence>
<proteinExistence type="predicted"/>
<dbReference type="RefSeq" id="WP_077856380.1">
    <property type="nucleotide sequence ID" value="NZ_JABTDW010000001.1"/>
</dbReference>
<organism evidence="1 2">
    <name type="scientific">Clostridium beijerinckii</name>
    <name type="common">Clostridium MP</name>
    <dbReference type="NCBI Taxonomy" id="1520"/>
    <lineage>
        <taxon>Bacteria</taxon>
        <taxon>Bacillati</taxon>
        <taxon>Bacillota</taxon>
        <taxon>Clostridia</taxon>
        <taxon>Eubacteriales</taxon>
        <taxon>Clostridiaceae</taxon>
        <taxon>Clostridium</taxon>
    </lineage>
</organism>
<sequence length="128" mass="15487">MYKVYISSEKDIFSDEGDPIIHYEIYELDFINNYDKRASSPPLEYFYTIYNFSVKSSMVDESTDMFKQLEYLKNKPKEIQEKFEFKSERCGGKSYDFEGIAKTLKMDYLNNREECERILRRNLRNPYI</sequence>
<name>A0AAE5EX54_CLOBE</name>
<dbReference type="AlphaFoldDB" id="A0AAE5EX54"/>
<dbReference type="EMBL" id="JABTDW010000001">
    <property type="protein sequence ID" value="NSB12144.1"/>
    <property type="molecule type" value="Genomic_DNA"/>
</dbReference>
<evidence type="ECO:0000313" key="1">
    <source>
        <dbReference type="EMBL" id="NSB12144.1"/>
    </source>
</evidence>
<reference evidence="1" key="1">
    <citation type="submission" date="2020-06" db="EMBL/GenBank/DDBJ databases">
        <title>Genomic insights into acetone-butanol-ethanol (ABE) fermentation by sequencing solventogenic clostridia strains.</title>
        <authorList>
            <person name="Brown S."/>
        </authorList>
    </citation>
    <scope>NUCLEOTIDE SEQUENCE</scope>
    <source>
        <strain evidence="1">DJ123</strain>
    </source>
</reference>
<accession>A0AAE5EX54</accession>
<gene>
    <name evidence="1" type="ORF">BCD95_000403</name>
</gene>